<protein>
    <submittedName>
        <fullName evidence="1">PPUP9740</fullName>
    </submittedName>
</protein>
<dbReference type="AlphaFoldDB" id="A0A0S7ERH9"/>
<proteinExistence type="predicted"/>
<name>A0A0S7ERH9_9TELE</name>
<organism evidence="1">
    <name type="scientific">Poeciliopsis prolifica</name>
    <name type="common">blackstripe livebearer</name>
    <dbReference type="NCBI Taxonomy" id="188132"/>
    <lineage>
        <taxon>Eukaryota</taxon>
        <taxon>Metazoa</taxon>
        <taxon>Chordata</taxon>
        <taxon>Craniata</taxon>
        <taxon>Vertebrata</taxon>
        <taxon>Euteleostomi</taxon>
        <taxon>Actinopterygii</taxon>
        <taxon>Neopterygii</taxon>
        <taxon>Teleostei</taxon>
        <taxon>Neoteleostei</taxon>
        <taxon>Acanthomorphata</taxon>
        <taxon>Ovalentaria</taxon>
        <taxon>Atherinomorphae</taxon>
        <taxon>Cyprinodontiformes</taxon>
        <taxon>Poeciliidae</taxon>
        <taxon>Poeciliinae</taxon>
        <taxon>Poeciliopsis</taxon>
    </lineage>
</organism>
<gene>
    <name evidence="1" type="primary">PPUP9740</name>
</gene>
<reference evidence="1" key="1">
    <citation type="submission" date="2014-12" db="EMBL/GenBank/DDBJ databases">
        <title>Parallel Evolution in Life History Adaptation Evident in the Tissue-Specific Poeciliopsis prolifica transcriptome.</title>
        <authorList>
            <person name="Jue N.K."/>
            <person name="Foley R.J."/>
            <person name="Obergfell C."/>
            <person name="Reznick D.N."/>
            <person name="O'Neill R.J."/>
            <person name="O'Neill M.J."/>
        </authorList>
    </citation>
    <scope>NUCLEOTIDE SEQUENCE</scope>
</reference>
<evidence type="ECO:0000313" key="1">
    <source>
        <dbReference type="EMBL" id="JAO04909.1"/>
    </source>
</evidence>
<sequence>MSLISDPAMVLMCANAFIYCFEKTQRASAVPSCLNQNKQAQKHKTNTDPLNKYISPYFKEETYKSGPFYTTFLSCVGRNHSFTYDQNTRYCDLLCSIVCKNKPISRAVMGDLSWFISALLHLQLELFCIKGLH</sequence>
<accession>A0A0S7ERH9</accession>
<dbReference type="EMBL" id="GBYX01476768">
    <property type="protein sequence ID" value="JAO04909.1"/>
    <property type="molecule type" value="Transcribed_RNA"/>
</dbReference>